<dbReference type="Gene3D" id="2.130.10.10">
    <property type="entry name" value="YVTN repeat-like/Quinoprotein amine dehydrogenase"/>
    <property type="match status" value="1"/>
</dbReference>
<dbReference type="InterPro" id="IPR015943">
    <property type="entry name" value="WD40/YVTN_repeat-like_dom_sf"/>
</dbReference>
<dbReference type="Pfam" id="PF12657">
    <property type="entry name" value="TFIIIC_delta"/>
    <property type="match status" value="1"/>
</dbReference>
<reference evidence="3 4" key="1">
    <citation type="submission" date="2019-02" db="EMBL/GenBank/DDBJ databases">
        <title>Genome sequencing of the rare red list fungi Bondarzewia mesenterica.</title>
        <authorList>
            <person name="Buettner E."/>
            <person name="Kellner H."/>
        </authorList>
    </citation>
    <scope>NUCLEOTIDE SEQUENCE [LARGE SCALE GENOMIC DNA]</scope>
    <source>
        <strain evidence="3 4">DSM 108281</strain>
    </source>
</reference>
<comment type="caution">
    <text evidence="3">The sequence shown here is derived from an EMBL/GenBank/DDBJ whole genome shotgun (WGS) entry which is preliminary data.</text>
</comment>
<dbReference type="PANTHER" id="PTHR15496">
    <property type="entry name" value="GENERAL TRANSCRIPTION FACTOR 3C POLYPEPTIDE 4 FAMILY"/>
    <property type="match status" value="1"/>
</dbReference>
<keyword evidence="4" id="KW-1185">Reference proteome</keyword>
<dbReference type="InterPro" id="IPR024761">
    <property type="entry name" value="TFIIIC_delta_N"/>
</dbReference>
<dbReference type="EMBL" id="SGPL01000193">
    <property type="protein sequence ID" value="THH15736.1"/>
    <property type="molecule type" value="Genomic_DNA"/>
</dbReference>
<feature type="domain" description="Transcription factor IIIC 90kDa subunit N-terminal" evidence="1">
    <location>
        <begin position="26"/>
        <end position="346"/>
    </location>
</feature>
<evidence type="ECO:0000259" key="2">
    <source>
        <dbReference type="Pfam" id="PF12660"/>
    </source>
</evidence>
<dbReference type="AlphaFoldDB" id="A0A4S4LTG9"/>
<name>A0A4S4LTG9_9AGAM</name>
<dbReference type="PANTHER" id="PTHR15496:SF2">
    <property type="entry name" value="GENERAL TRANSCRIPTION FACTOR 3C POLYPEPTIDE 4"/>
    <property type="match status" value="1"/>
</dbReference>
<dbReference type="Proteomes" id="UP000310158">
    <property type="component" value="Unassembled WGS sequence"/>
</dbReference>
<proteinExistence type="predicted"/>
<dbReference type="InterPro" id="IPR024764">
    <property type="entry name" value="TFIIIC_Znf"/>
</dbReference>
<dbReference type="GO" id="GO:0006384">
    <property type="term" value="P:transcription initiation at RNA polymerase III promoter"/>
    <property type="evidence" value="ECO:0007669"/>
    <property type="project" value="InterPro"/>
</dbReference>
<dbReference type="Pfam" id="PF12660">
    <property type="entry name" value="zf-TFIIIC"/>
    <property type="match status" value="1"/>
</dbReference>
<sequence length="800" mass="87085">MAHVTVYTALNVPTAASQPSTGCLQWTADGQILFVTKTAIYILTPDSGINFDASSTIKAPQITDSDVIKPIAWYRTMIEYDRTIICHWPADSQEWGAVALGSLDLSLRSVTASPSDLTDNAGCVLAVLNSNLELSIWAALKNPLKGKWLQDTAPFLKSLAAIGTGSIVQRTLQAQVTCAAWSTQTDFGITPSPHCDGSILAVGTRAGSIILLRFQEARSECLEHIDTISVTEQWITTMAWSSWCSVDSRICSVYLACGLSDGSILKLQVIESLILDSTAAVLAPCFQIETKTCISVDSPSDVDKRSITGMLWVEPRSREPVLVYCKPGIVHLWSKNSGDGSWSGSRTFILRTQRTSNAASSLHPATGIQYYECHDILVLSLFDGSFHVIYDISSEPTLQAQVDKVVPGLRSWDLSSISRSVYVQTEGKATTEIDMNRISGMVSYDNMSTVAWVHEGFCPSDFSYKHEAKHNSMFIVTEMWTGPQDDALMQIILKTIDSANAASGSAPIALLRPLFFHLQNRGRLYELQPRILEILRNTPVNEPHSFLDPVTSDQLTDDARKSIRRSLTQHLFGYNSLLSLRLRLAVADFCWKNAASPQAQAECGAVAQGLLNTISHRNLSTFVMHLRACAALLTQKDMPFLLRVVLQSLLPGTPSDLSAEAQELSNLINTMIPPVPDAQGASFGLEESCPACGVVVALENISSACCSNGHVWARCSVTSFILSTPMVRTCLGCARKAFLPPGHRTAAERPPWLPPIAQSWVVEELLEAYTSYVSGGKGPFGDVIAVTPPRSAAEYYLAAA</sequence>
<dbReference type="InterPro" id="IPR044230">
    <property type="entry name" value="GTF3C4"/>
</dbReference>
<protein>
    <recommendedName>
        <fullName evidence="5">Transcription factor IIIC 90kDa subunit N-terminal domain-containing protein</fullName>
    </recommendedName>
</protein>
<evidence type="ECO:0000313" key="4">
    <source>
        <dbReference type="Proteomes" id="UP000310158"/>
    </source>
</evidence>
<evidence type="ECO:0000259" key="1">
    <source>
        <dbReference type="Pfam" id="PF12657"/>
    </source>
</evidence>
<organism evidence="3 4">
    <name type="scientific">Bondarzewia mesenterica</name>
    <dbReference type="NCBI Taxonomy" id="1095465"/>
    <lineage>
        <taxon>Eukaryota</taxon>
        <taxon>Fungi</taxon>
        <taxon>Dikarya</taxon>
        <taxon>Basidiomycota</taxon>
        <taxon>Agaricomycotina</taxon>
        <taxon>Agaricomycetes</taxon>
        <taxon>Russulales</taxon>
        <taxon>Bondarzewiaceae</taxon>
        <taxon>Bondarzewia</taxon>
    </lineage>
</organism>
<evidence type="ECO:0000313" key="3">
    <source>
        <dbReference type="EMBL" id="THH15736.1"/>
    </source>
</evidence>
<dbReference type="SUPFAM" id="SSF50978">
    <property type="entry name" value="WD40 repeat-like"/>
    <property type="match status" value="1"/>
</dbReference>
<dbReference type="OrthoDB" id="421374at2759"/>
<dbReference type="GO" id="GO:0000127">
    <property type="term" value="C:transcription factor TFIIIC complex"/>
    <property type="evidence" value="ECO:0007669"/>
    <property type="project" value="InterPro"/>
</dbReference>
<dbReference type="InterPro" id="IPR036322">
    <property type="entry name" value="WD40_repeat_dom_sf"/>
</dbReference>
<feature type="domain" description="Transcription factor IIIC putative zinc-finger" evidence="2">
    <location>
        <begin position="684"/>
        <end position="738"/>
    </location>
</feature>
<evidence type="ECO:0008006" key="5">
    <source>
        <dbReference type="Google" id="ProtNLM"/>
    </source>
</evidence>
<accession>A0A4S4LTG9</accession>
<gene>
    <name evidence="3" type="ORF">EW146_g4774</name>
</gene>
<dbReference type="GO" id="GO:0004402">
    <property type="term" value="F:histone acetyltransferase activity"/>
    <property type="evidence" value="ECO:0007669"/>
    <property type="project" value="InterPro"/>
</dbReference>